<keyword evidence="8" id="KW-1185">Reference proteome</keyword>
<dbReference type="Gene3D" id="1.10.1740.10">
    <property type="match status" value="1"/>
</dbReference>
<dbReference type="InterPro" id="IPR013249">
    <property type="entry name" value="RNA_pol_sigma70_r4_t2"/>
</dbReference>
<evidence type="ECO:0000256" key="2">
    <source>
        <dbReference type="ARBA" id="ARBA00023015"/>
    </source>
</evidence>
<proteinExistence type="inferred from homology"/>
<dbReference type="Gene3D" id="1.10.10.10">
    <property type="entry name" value="Winged helix-like DNA-binding domain superfamily/Winged helix DNA-binding domain"/>
    <property type="match status" value="1"/>
</dbReference>
<protein>
    <submittedName>
        <fullName evidence="7">Sigma-70 family RNA polymerase sigma factor</fullName>
    </submittedName>
</protein>
<dbReference type="Pfam" id="PF08281">
    <property type="entry name" value="Sigma70_r4_2"/>
    <property type="match status" value="1"/>
</dbReference>
<name>A0ABP4Z106_9MICO</name>
<evidence type="ECO:0000256" key="4">
    <source>
        <dbReference type="ARBA" id="ARBA00023125"/>
    </source>
</evidence>
<gene>
    <name evidence="7" type="ORF">GCM10009750_21850</name>
</gene>
<evidence type="ECO:0000256" key="1">
    <source>
        <dbReference type="ARBA" id="ARBA00010641"/>
    </source>
</evidence>
<dbReference type="SUPFAM" id="SSF88659">
    <property type="entry name" value="Sigma3 and sigma4 domains of RNA polymerase sigma factors"/>
    <property type="match status" value="1"/>
</dbReference>
<evidence type="ECO:0000313" key="8">
    <source>
        <dbReference type="Proteomes" id="UP001501746"/>
    </source>
</evidence>
<evidence type="ECO:0000313" key="7">
    <source>
        <dbReference type="EMBL" id="GAA1836544.1"/>
    </source>
</evidence>
<dbReference type="PANTHER" id="PTHR43133:SF8">
    <property type="entry name" value="RNA POLYMERASE SIGMA FACTOR HI_1459-RELATED"/>
    <property type="match status" value="1"/>
</dbReference>
<dbReference type="SUPFAM" id="SSF88946">
    <property type="entry name" value="Sigma2 domain of RNA polymerase sigma factors"/>
    <property type="match status" value="1"/>
</dbReference>
<dbReference type="InterPro" id="IPR013324">
    <property type="entry name" value="RNA_pol_sigma_r3/r4-like"/>
</dbReference>
<comment type="similarity">
    <text evidence="1">Belongs to the sigma-70 factor family. ECF subfamily.</text>
</comment>
<reference evidence="8" key="1">
    <citation type="journal article" date="2019" name="Int. J. Syst. Evol. Microbiol.">
        <title>The Global Catalogue of Microorganisms (GCM) 10K type strain sequencing project: providing services to taxonomists for standard genome sequencing and annotation.</title>
        <authorList>
            <consortium name="The Broad Institute Genomics Platform"/>
            <consortium name="The Broad Institute Genome Sequencing Center for Infectious Disease"/>
            <person name="Wu L."/>
            <person name="Ma J."/>
        </authorList>
    </citation>
    <scope>NUCLEOTIDE SEQUENCE [LARGE SCALE GENOMIC DNA]</scope>
    <source>
        <strain evidence="8">JCM 14323</strain>
    </source>
</reference>
<feature type="domain" description="RNA polymerase sigma factor 70 region 4 type 2" evidence="6">
    <location>
        <begin position="109"/>
        <end position="161"/>
    </location>
</feature>
<keyword evidence="5" id="KW-0804">Transcription</keyword>
<dbReference type="Proteomes" id="UP001501746">
    <property type="component" value="Unassembled WGS sequence"/>
</dbReference>
<dbReference type="PANTHER" id="PTHR43133">
    <property type="entry name" value="RNA POLYMERASE ECF-TYPE SIGMA FACTO"/>
    <property type="match status" value="1"/>
</dbReference>
<dbReference type="NCBIfam" id="TIGR02937">
    <property type="entry name" value="sigma70-ECF"/>
    <property type="match status" value="1"/>
</dbReference>
<accession>A0ABP4Z106</accession>
<dbReference type="InterPro" id="IPR013325">
    <property type="entry name" value="RNA_pol_sigma_r2"/>
</dbReference>
<comment type="caution">
    <text evidence="7">The sequence shown here is derived from an EMBL/GenBank/DDBJ whole genome shotgun (WGS) entry which is preliminary data.</text>
</comment>
<evidence type="ECO:0000256" key="3">
    <source>
        <dbReference type="ARBA" id="ARBA00023082"/>
    </source>
</evidence>
<keyword evidence="2" id="KW-0805">Transcription regulation</keyword>
<sequence length="172" mass="19406">MHRDDAVSRRGRAEARFTELMVEVGPELLNYFERRIGDGGEDLLSELMATAWRRNADLPMDHEQARMWLFGIARNLLRNGVRSNLRRSRLENALRDAIPANGSDVAEQLAIRDAVQRLDPILAEIVTLVHWEGLTIAEAGRLQGVPASTARGRYQRAREALREALTVQRSPA</sequence>
<organism evidence="7 8">
    <name type="scientific">Agromyces salentinus</name>
    <dbReference type="NCBI Taxonomy" id="269421"/>
    <lineage>
        <taxon>Bacteria</taxon>
        <taxon>Bacillati</taxon>
        <taxon>Actinomycetota</taxon>
        <taxon>Actinomycetes</taxon>
        <taxon>Micrococcales</taxon>
        <taxon>Microbacteriaceae</taxon>
        <taxon>Agromyces</taxon>
    </lineage>
</organism>
<dbReference type="InterPro" id="IPR036388">
    <property type="entry name" value="WH-like_DNA-bd_sf"/>
</dbReference>
<keyword evidence="4" id="KW-0238">DNA-binding</keyword>
<evidence type="ECO:0000256" key="5">
    <source>
        <dbReference type="ARBA" id="ARBA00023163"/>
    </source>
</evidence>
<dbReference type="InterPro" id="IPR039425">
    <property type="entry name" value="RNA_pol_sigma-70-like"/>
</dbReference>
<evidence type="ECO:0000259" key="6">
    <source>
        <dbReference type="Pfam" id="PF08281"/>
    </source>
</evidence>
<dbReference type="InterPro" id="IPR014284">
    <property type="entry name" value="RNA_pol_sigma-70_dom"/>
</dbReference>
<keyword evidence="3" id="KW-0731">Sigma factor</keyword>
<dbReference type="EMBL" id="BAAANK010000005">
    <property type="protein sequence ID" value="GAA1836544.1"/>
    <property type="molecule type" value="Genomic_DNA"/>
</dbReference>